<reference evidence="10" key="1">
    <citation type="journal article" date="2014" name="Int. J. Syst. Evol. Microbiol.">
        <title>Complete genome sequence of Corynebacterium casei LMG S-19264T (=DSM 44701T), isolated from a smear-ripened cheese.</title>
        <authorList>
            <consortium name="US DOE Joint Genome Institute (JGI-PGF)"/>
            <person name="Walter F."/>
            <person name="Albersmeier A."/>
            <person name="Kalinowski J."/>
            <person name="Ruckert C."/>
        </authorList>
    </citation>
    <scope>NUCLEOTIDE SEQUENCE</scope>
    <source>
        <strain evidence="10">JCM 12862</strain>
    </source>
</reference>
<accession>A0A8J3BED1</accession>
<name>A0A8J3BED1_9FLAO</name>
<dbReference type="GO" id="GO:0006265">
    <property type="term" value="P:DNA topological change"/>
    <property type="evidence" value="ECO:0007669"/>
    <property type="project" value="UniProtKB-UniRule"/>
</dbReference>
<comment type="similarity">
    <text evidence="2">Belongs to the type II topoisomerase GyrA/ParC subunit family.</text>
</comment>
<dbReference type="PANTHER" id="PTHR43493">
    <property type="entry name" value="DNA GYRASE/TOPOISOMERASE SUBUNIT A"/>
    <property type="match status" value="1"/>
</dbReference>
<evidence type="ECO:0000256" key="3">
    <source>
        <dbReference type="ARBA" id="ARBA00023029"/>
    </source>
</evidence>
<dbReference type="RefSeq" id="WP_188650147.1">
    <property type="nucleotide sequence ID" value="NZ_BMNR01000002.1"/>
</dbReference>
<dbReference type="PANTHER" id="PTHR43493:SF5">
    <property type="entry name" value="DNA GYRASE SUBUNIT A, CHLOROPLASTIC_MITOCHONDRIAL"/>
    <property type="match status" value="1"/>
</dbReference>
<evidence type="ECO:0000256" key="1">
    <source>
        <dbReference type="ARBA" id="ARBA00000185"/>
    </source>
</evidence>
<dbReference type="PROSITE" id="PS52040">
    <property type="entry name" value="TOPO_IIA"/>
    <property type="match status" value="1"/>
</dbReference>
<dbReference type="Gene3D" id="1.10.268.10">
    <property type="entry name" value="Topoisomerase, domain 3"/>
    <property type="match status" value="1"/>
</dbReference>
<keyword evidence="3 6" id="KW-0799">Topoisomerase</keyword>
<dbReference type="GO" id="GO:0003918">
    <property type="term" value="F:DNA topoisomerase type II (double strand cut, ATP-hydrolyzing) activity"/>
    <property type="evidence" value="ECO:0007669"/>
    <property type="project" value="UniProtKB-EC"/>
</dbReference>
<dbReference type="GO" id="GO:0005524">
    <property type="term" value="F:ATP binding"/>
    <property type="evidence" value="ECO:0007669"/>
    <property type="project" value="InterPro"/>
</dbReference>
<dbReference type="Proteomes" id="UP000612329">
    <property type="component" value="Unassembled WGS sequence"/>
</dbReference>
<feature type="region of interest" description="Disordered" evidence="8">
    <location>
        <begin position="848"/>
        <end position="886"/>
    </location>
</feature>
<keyword evidence="7" id="KW-0175">Coiled coil</keyword>
<feature type="compositionally biased region" description="Acidic residues" evidence="8">
    <location>
        <begin position="848"/>
        <end position="858"/>
    </location>
</feature>
<evidence type="ECO:0000256" key="5">
    <source>
        <dbReference type="ARBA" id="ARBA00023235"/>
    </source>
</evidence>
<evidence type="ECO:0000256" key="6">
    <source>
        <dbReference type="PROSITE-ProRule" id="PRU01384"/>
    </source>
</evidence>
<dbReference type="NCBIfam" id="NF007209">
    <property type="entry name" value="PRK09631.1"/>
    <property type="match status" value="1"/>
</dbReference>
<dbReference type="InterPro" id="IPR013758">
    <property type="entry name" value="Topo_IIA_A/C_ab"/>
</dbReference>
<evidence type="ECO:0000313" key="11">
    <source>
        <dbReference type="Proteomes" id="UP000612329"/>
    </source>
</evidence>
<dbReference type="NCBIfam" id="NF009397">
    <property type="entry name" value="PRK12758.1"/>
    <property type="match status" value="1"/>
</dbReference>
<dbReference type="InterPro" id="IPR002205">
    <property type="entry name" value="Topo_IIA_dom_A"/>
</dbReference>
<feature type="coiled-coil region" evidence="7">
    <location>
        <begin position="419"/>
        <end position="453"/>
    </location>
</feature>
<dbReference type="SUPFAM" id="SSF56719">
    <property type="entry name" value="Type II DNA topoisomerase"/>
    <property type="match status" value="1"/>
</dbReference>
<dbReference type="SMART" id="SM00434">
    <property type="entry name" value="TOP4c"/>
    <property type="match status" value="1"/>
</dbReference>
<reference evidence="10" key="2">
    <citation type="submission" date="2020-09" db="EMBL/GenBank/DDBJ databases">
        <authorList>
            <person name="Sun Q."/>
            <person name="Ohkuma M."/>
        </authorList>
    </citation>
    <scope>NUCLEOTIDE SEQUENCE</scope>
    <source>
        <strain evidence="10">JCM 12862</strain>
    </source>
</reference>
<dbReference type="GO" id="GO:0009330">
    <property type="term" value="C:DNA topoisomerase type II (double strand cut, ATP-hydrolyzing) complex"/>
    <property type="evidence" value="ECO:0007669"/>
    <property type="project" value="TreeGrafter"/>
</dbReference>
<keyword evidence="11" id="KW-1185">Reference proteome</keyword>
<dbReference type="AlphaFoldDB" id="A0A8J3BED1"/>
<gene>
    <name evidence="10" type="primary">parC</name>
    <name evidence="10" type="ORF">GCM10007962_07310</name>
</gene>
<evidence type="ECO:0000259" key="9">
    <source>
        <dbReference type="PROSITE" id="PS52040"/>
    </source>
</evidence>
<protein>
    <submittedName>
        <fullName evidence="10">DNA topoisomerase IV subunit A</fullName>
    </submittedName>
</protein>
<dbReference type="GO" id="GO:0003677">
    <property type="term" value="F:DNA binding"/>
    <property type="evidence" value="ECO:0007669"/>
    <property type="project" value="UniProtKB-UniRule"/>
</dbReference>
<dbReference type="GO" id="GO:0005737">
    <property type="term" value="C:cytoplasm"/>
    <property type="evidence" value="ECO:0007669"/>
    <property type="project" value="TreeGrafter"/>
</dbReference>
<keyword evidence="4 6" id="KW-0238">DNA-binding</keyword>
<dbReference type="Gene3D" id="3.90.199.10">
    <property type="entry name" value="Topoisomerase II, domain 5"/>
    <property type="match status" value="1"/>
</dbReference>
<evidence type="ECO:0000313" key="10">
    <source>
        <dbReference type="EMBL" id="GGK15577.1"/>
    </source>
</evidence>
<dbReference type="EMBL" id="BMNR01000002">
    <property type="protein sequence ID" value="GGK15577.1"/>
    <property type="molecule type" value="Genomic_DNA"/>
</dbReference>
<dbReference type="InterPro" id="IPR050220">
    <property type="entry name" value="Type_II_DNA_Topoisomerases"/>
</dbReference>
<evidence type="ECO:0000256" key="4">
    <source>
        <dbReference type="ARBA" id="ARBA00023125"/>
    </source>
</evidence>
<comment type="caution">
    <text evidence="10">The sequence shown here is derived from an EMBL/GenBank/DDBJ whole genome shotgun (WGS) entry which is preliminary data.</text>
</comment>
<evidence type="ECO:0000256" key="2">
    <source>
        <dbReference type="ARBA" id="ARBA00008263"/>
    </source>
</evidence>
<evidence type="ECO:0000256" key="8">
    <source>
        <dbReference type="SAM" id="MobiDB-lite"/>
    </source>
</evidence>
<feature type="domain" description="Topo IIA-type catalytic" evidence="9">
    <location>
        <begin position="43"/>
        <end position="491"/>
    </location>
</feature>
<dbReference type="Gene3D" id="3.30.1360.40">
    <property type="match status" value="1"/>
</dbReference>
<feature type="active site" description="O-(5'-phospho-DNA)-tyrosine intermediate" evidence="6">
    <location>
        <position position="124"/>
    </location>
</feature>
<comment type="catalytic activity">
    <reaction evidence="1 6">
        <text>ATP-dependent breakage, passage and rejoining of double-stranded DNA.</text>
        <dbReference type="EC" id="5.6.2.2"/>
    </reaction>
</comment>
<dbReference type="Pfam" id="PF00521">
    <property type="entry name" value="DNA_topoisoIV"/>
    <property type="match status" value="1"/>
</dbReference>
<evidence type="ECO:0000256" key="7">
    <source>
        <dbReference type="SAM" id="Coils"/>
    </source>
</evidence>
<keyword evidence="5 6" id="KW-0413">Isomerase</keyword>
<dbReference type="InterPro" id="IPR013757">
    <property type="entry name" value="Topo_IIA_A_a_sf"/>
</dbReference>
<organism evidence="10 11">
    <name type="scientific">Yeosuana aromativorans</name>
    <dbReference type="NCBI Taxonomy" id="288019"/>
    <lineage>
        <taxon>Bacteria</taxon>
        <taxon>Pseudomonadati</taxon>
        <taxon>Bacteroidota</taxon>
        <taxon>Flavobacteriia</taxon>
        <taxon>Flavobacteriales</taxon>
        <taxon>Flavobacteriaceae</taxon>
        <taxon>Yeosuana</taxon>
    </lineage>
</organism>
<sequence length="886" mass="100725">MIEENDDLIHPQGENQDTITRISGMYKDWFLDYASYVILERAVPAIEDGFKPVQRRIMHSMKDLDDGRYNKVANIVGHTMQYHPHGDASIADAMVQIGQKDLLIDTQGNWGNILTGDSAAASRYIEARLSKFALDVVYNPKITEWQASYDGRRKEPVNLPVMFPLLLAQGGEGIAVGLSTKILPHNFIELIDASIKHLKGKSFKLYPDFPTAGIIDVSDYKDGLRGGRVRVRAKVSQLDKNTLVITEIPYGTNTTTLIDSILKANDKGKIKIKKIEDNTAAEVEILVHLPSGISPDKTIDALYAFTNCEVSISPLGCVIEDNKPLFVGVSEMLRRSTDNTVQLLKSDLEIKLDEFEAQWHFASLERIFIENRIYRDIEEEETWEGVIQAIDKGLKPHIKHLKRAITQEDIERLTEIRIKRISKFDIDKAQQKIQALEDQIAEVKHHLDNLIDYAIAYFTRLKKDYGAGRERKTEIRAFDDVDVTKVVIRNTKLYVNKQEGFIGTSLRKDEYVCDCSDIDDIIVFTKEGKMMITKVDTKTFIGKDIIHVEVFDKKDSRTIYNMIYRDGTKGPSYIKRFAVTSITRDKEYDLTNGTKGSTVLYFSANPNGEAEVVTILLRQVGSIKKLKWDIDFAEILIKGRNSKGNLVTKYPIKRVELKEKGISTLKPRKIWFDDTVQRLNVDGRGELLGEFRGEDRLLIITQSGTVKTILPELTTHFEDDMIVLEKWIPKKPISSIYYDGDKERYFVKRFLIENENKEEVFISEHPKSQLEIVTTDWIPIAEVVFSKERGKDQKDNLEVNLEEFIAIKGIKALGNQLTTDKVKQINLLDPLPYEAPEEVHADEIEVVDEETVASDENTDTPTSSDSNNDSKSDDTGLNGEGQITLF</sequence>
<dbReference type="InterPro" id="IPR013760">
    <property type="entry name" value="Topo_IIA-like_dom_sf"/>
</dbReference>
<proteinExistence type="inferred from homology"/>